<dbReference type="Proteomes" id="UP000182444">
    <property type="component" value="Chromosome 1B"/>
</dbReference>
<dbReference type="GeneID" id="2907448"/>
<feature type="region of interest" description="Disordered" evidence="1">
    <location>
        <begin position="233"/>
        <end position="263"/>
    </location>
</feature>
<dbReference type="VEuPathDB" id="FungiDB:YALI0_B10087g"/>
<feature type="chain" id="PRO_5030026654" evidence="2">
    <location>
        <begin position="19"/>
        <end position="445"/>
    </location>
</feature>
<feature type="signal peptide" evidence="2">
    <location>
        <begin position="1"/>
        <end position="18"/>
    </location>
</feature>
<organism evidence="3 4">
    <name type="scientific">Yarrowia lipolytica</name>
    <name type="common">Candida lipolytica</name>
    <dbReference type="NCBI Taxonomy" id="4952"/>
    <lineage>
        <taxon>Eukaryota</taxon>
        <taxon>Fungi</taxon>
        <taxon>Dikarya</taxon>
        <taxon>Ascomycota</taxon>
        <taxon>Saccharomycotina</taxon>
        <taxon>Dipodascomycetes</taxon>
        <taxon>Dipodascales</taxon>
        <taxon>Dipodascales incertae sedis</taxon>
        <taxon>Yarrowia</taxon>
    </lineage>
</organism>
<evidence type="ECO:0000313" key="3">
    <source>
        <dbReference type="EMBL" id="AOW01490.1"/>
    </source>
</evidence>
<evidence type="ECO:0000313" key="4">
    <source>
        <dbReference type="Proteomes" id="UP000182444"/>
    </source>
</evidence>
<evidence type="ECO:0000256" key="2">
    <source>
        <dbReference type="SAM" id="SignalP"/>
    </source>
</evidence>
<reference evidence="3 4" key="1">
    <citation type="journal article" date="2016" name="PLoS ONE">
        <title>Sequence Assembly of Yarrowia lipolytica Strain W29/CLIB89 Shows Transposable Element Diversity.</title>
        <authorList>
            <person name="Magnan C."/>
            <person name="Yu J."/>
            <person name="Chang I."/>
            <person name="Jahn E."/>
            <person name="Kanomata Y."/>
            <person name="Wu J."/>
            <person name="Zeller M."/>
            <person name="Oakes M."/>
            <person name="Baldi P."/>
            <person name="Sandmeyer S."/>
        </authorList>
    </citation>
    <scope>NUCLEOTIDE SEQUENCE [LARGE SCALE GENOMIC DNA]</scope>
    <source>
        <strain evidence="4">CLIB89(W29)</strain>
    </source>
</reference>
<dbReference type="RefSeq" id="XP_500704.3">
    <property type="nucleotide sequence ID" value="XM_500704.3"/>
</dbReference>
<name>A0A1D8N770_YARLL</name>
<dbReference type="KEGG" id="yli:2907448"/>
<accession>A0A1D8N770</accession>
<sequence length="445" mass="49775">MKLSNPTLIAILGTLVSAAPVDVEVESPESRYSNYAYPSSDYHYSMEAANENHPTLHHRQIYQRNGHLYVGGNPQGYSEDGQPADWPWNPAHKDLKVANQNRPFVVFIDSQGNLNAENDDDSEQYHITIDPSTSAMRINVGDSPSHTSDRHWGVDRTFNQMSTARRNFKTDQSDAIAYACVINRSPDQRWQAARNPTYDQKYEDIQSEESEAEVGDATKEFSYTETNKKQIWYKETDVDSPPSDTKYTPPQYSAPPNNEYKTRPAVDPEYQLYMSPDTRFACPNGERAITVQLQGRDQTGHSIRNPFSLVADRSSSQLDGMVVTVDRDGQTWLQNTSTAKRRALSANIAFHGQLVDVNENKFMYAHPDNQALRLGQAHNVAQGAVAFGVTSNDSGNVLMMNDSERAFVCLSNPDAQGFKLFWGKIDQVVCAGGAPTAVRLVAKYE</sequence>
<gene>
    <name evidence="3" type="ORF">YALI1_B13614g</name>
</gene>
<protein>
    <submittedName>
        <fullName evidence="3">Uncharacterized protein</fullName>
    </submittedName>
</protein>
<keyword evidence="2" id="KW-0732">Signal</keyword>
<proteinExistence type="predicted"/>
<dbReference type="VEuPathDB" id="FungiDB:YALI1_B13614g"/>
<dbReference type="EMBL" id="CP017554">
    <property type="protein sequence ID" value="AOW01490.1"/>
    <property type="molecule type" value="Genomic_DNA"/>
</dbReference>
<dbReference type="AlphaFoldDB" id="A0A1D8N770"/>
<feature type="compositionally biased region" description="Polar residues" evidence="1">
    <location>
        <begin position="242"/>
        <end position="256"/>
    </location>
</feature>
<evidence type="ECO:0000256" key="1">
    <source>
        <dbReference type="SAM" id="MobiDB-lite"/>
    </source>
</evidence>